<accession>A0ABV6JWV5</accession>
<sequence length="116" mass="13195">MSALQGTPPGYHAGDTSRRTRALRPDIGLSDEFVAAVRRMRKQGQEPADIAITLAVPVEVIERAMLAMRTPRPERMRGTLNVTREAHDLVHRERRGDEPVWQTMDRLLGELIERRS</sequence>
<name>A0ABV6JWV5_9PROT</name>
<evidence type="ECO:0000313" key="3">
    <source>
        <dbReference type="Proteomes" id="UP001589865"/>
    </source>
</evidence>
<evidence type="ECO:0000313" key="2">
    <source>
        <dbReference type="EMBL" id="MFC0410213.1"/>
    </source>
</evidence>
<dbReference type="Proteomes" id="UP001589865">
    <property type="component" value="Unassembled WGS sequence"/>
</dbReference>
<feature type="region of interest" description="Disordered" evidence="1">
    <location>
        <begin position="1"/>
        <end position="23"/>
    </location>
</feature>
<gene>
    <name evidence="2" type="ORF">ACFFGY_18325</name>
</gene>
<comment type="caution">
    <text evidence="2">The sequence shown here is derived from an EMBL/GenBank/DDBJ whole genome shotgun (WGS) entry which is preliminary data.</text>
</comment>
<evidence type="ECO:0000256" key="1">
    <source>
        <dbReference type="SAM" id="MobiDB-lite"/>
    </source>
</evidence>
<organism evidence="2 3">
    <name type="scientific">Roseomonas elaeocarpi</name>
    <dbReference type="NCBI Taxonomy" id="907779"/>
    <lineage>
        <taxon>Bacteria</taxon>
        <taxon>Pseudomonadati</taxon>
        <taxon>Pseudomonadota</taxon>
        <taxon>Alphaproteobacteria</taxon>
        <taxon>Acetobacterales</taxon>
        <taxon>Roseomonadaceae</taxon>
        <taxon>Roseomonas</taxon>
    </lineage>
</organism>
<dbReference type="EMBL" id="JBHLUN010000013">
    <property type="protein sequence ID" value="MFC0410213.1"/>
    <property type="molecule type" value="Genomic_DNA"/>
</dbReference>
<keyword evidence="3" id="KW-1185">Reference proteome</keyword>
<proteinExistence type="predicted"/>
<reference evidence="2 3" key="1">
    <citation type="submission" date="2024-09" db="EMBL/GenBank/DDBJ databases">
        <authorList>
            <person name="Sun Q."/>
            <person name="Mori K."/>
        </authorList>
    </citation>
    <scope>NUCLEOTIDE SEQUENCE [LARGE SCALE GENOMIC DNA]</scope>
    <source>
        <strain evidence="2 3">TBRC 5777</strain>
    </source>
</reference>
<dbReference type="RefSeq" id="WP_377045964.1">
    <property type="nucleotide sequence ID" value="NZ_JBHLUN010000013.1"/>
</dbReference>
<protein>
    <submittedName>
        <fullName evidence="2">Uncharacterized protein</fullName>
    </submittedName>
</protein>